<proteinExistence type="predicted"/>
<sequence>MRSRCAFLLLIIGFSLWGGCKKAEKKLPVTQPEANSPNALFTLLSPAQTKVNFINTLTESMYGNVLMYQYFYNGGGVAVGDVNNDGREDIYFTGNMTPNRLYLNQGNMQFTEVAEYAGVIGRLNAWKTGVTMVDVNGDNLLDIYVCYSGHLPAEARVNQLFINQGVTKQGHPQFLDQARQYGLADSAYSTHASFFDYDRDNDLDLLLLNHNPRIFNNLDEVSIAEILKKPEPNMRVKLYQNNQGHFKDVSDRAGLAKSGLSYGLGVGIADINSDGWPDIYISNDYSAPDYLYYNNGNGTFTNKLKAGIGHIPIYSMGNEVADINNDARPDILTLDMLPEDNKRQKLLFAPDNYEKFEINTRSGLHYQYMRNMLQVNNGDGTFSEVGQLSGLSNTDWSWAPLIADYDNDGWKDVYITNGFLRDFTNMDFLKYRGGYLQLKGNNISEPEMMALVKSMPSSNVINYVFQNTGGTQFRNRGKDWGITQPSNSNGAAYADLDNDGDLDLVINNINQPAFIYQNQSNNFKKNHYLQVKLQGAGKNTAGIGSKIWVYAQGKQQYLEQMPSRGYQSSVSPVLHLGLGISTFADSVRVIWPSSKQQILRNIKTDQVITLKESAAVEAVQPIRQNIIPVFLPIKSSLAFTHQATAINDFKRQPLLVNPLSFDGPCLIKADVNQDGLEDIFAGGSAGQASQVYLQQKNGSFKPKANPDITTDKNSDDVDALFVDVNQDKKLDLYVCSGGYGNFTPDDPLLQDRLYLGDGQGNFKKSQNALPDMRTSSSCVRAQDINHDGALDLFVGGRVIPGRYPEAPRSYILLNNGQGQFRDATKEIAPQLERVGLVTDAAWVDLNQDKKSELVLVGEWMPITVFSNTNNKLIENTSAYFFKSCRGWWNKLLVGDFNQDQQPDLLIGNLGLNSQCKASDKQPATLIFKDFDDNGSVDPILCLYMQGKSYPYVSRDELLDQISVMRTRFPDYKSYADAGLKDIFTPEELRGAKKLSANCFSTSLFLSASQHKLQPVALPLEAQYAPVQALSVLDYNHDGKVDVLLAGNQNQARLRFGKADANYGVLLQGNGQGKFTYVPQPKAGLQLKGDVRSILSVNNLLLVGINQQPVKAYKWK</sequence>
<reference evidence="3 4" key="1">
    <citation type="submission" date="2018-04" db="EMBL/GenBank/DDBJ databases">
        <title>Adhaeribacter sp. HMF7616 genome sequencing and assembly.</title>
        <authorList>
            <person name="Kang H."/>
            <person name="Kang J."/>
            <person name="Cha I."/>
            <person name="Kim H."/>
            <person name="Joh K."/>
        </authorList>
    </citation>
    <scope>NUCLEOTIDE SEQUENCE [LARGE SCALE GENOMIC DNA]</scope>
    <source>
        <strain evidence="3 4">HMF7616</strain>
    </source>
</reference>
<keyword evidence="1" id="KW-0732">Signal</keyword>
<dbReference type="PANTHER" id="PTHR16026:SF0">
    <property type="entry name" value="CARTILAGE ACIDIC PROTEIN 1"/>
    <property type="match status" value="1"/>
</dbReference>
<accession>A0A369QF37</accession>
<evidence type="ECO:0000313" key="3">
    <source>
        <dbReference type="EMBL" id="RDC61826.1"/>
    </source>
</evidence>
<dbReference type="AlphaFoldDB" id="A0A369QF37"/>
<dbReference type="InterPro" id="IPR028994">
    <property type="entry name" value="Integrin_alpha_N"/>
</dbReference>
<dbReference type="Gene3D" id="2.130.10.130">
    <property type="entry name" value="Integrin alpha, N-terminal"/>
    <property type="match status" value="3"/>
</dbReference>
<evidence type="ECO:0000256" key="1">
    <source>
        <dbReference type="ARBA" id="ARBA00022729"/>
    </source>
</evidence>
<dbReference type="PROSITE" id="PS51257">
    <property type="entry name" value="PROKAR_LIPOPROTEIN"/>
    <property type="match status" value="1"/>
</dbReference>
<evidence type="ECO:0000313" key="4">
    <source>
        <dbReference type="Proteomes" id="UP000253919"/>
    </source>
</evidence>
<dbReference type="SUPFAM" id="SSF69318">
    <property type="entry name" value="Integrin alpha N-terminal domain"/>
    <property type="match status" value="2"/>
</dbReference>
<dbReference type="Pfam" id="PF13517">
    <property type="entry name" value="FG-GAP_3"/>
    <property type="match status" value="6"/>
</dbReference>
<dbReference type="InterPro" id="IPR013517">
    <property type="entry name" value="FG-GAP"/>
</dbReference>
<dbReference type="PANTHER" id="PTHR16026">
    <property type="entry name" value="CARTILAGE ACIDIC PROTEIN 1"/>
    <property type="match status" value="1"/>
</dbReference>
<evidence type="ECO:0000259" key="2">
    <source>
        <dbReference type="Pfam" id="PF07593"/>
    </source>
</evidence>
<protein>
    <recommendedName>
        <fullName evidence="2">ASPIC/UnbV domain-containing protein</fullName>
    </recommendedName>
</protein>
<dbReference type="Pfam" id="PF07593">
    <property type="entry name" value="UnbV_ASPIC"/>
    <property type="match status" value="1"/>
</dbReference>
<name>A0A369QF37_9BACT</name>
<organism evidence="3 4">
    <name type="scientific">Adhaeribacter pallidiroseus</name>
    <dbReference type="NCBI Taxonomy" id="2072847"/>
    <lineage>
        <taxon>Bacteria</taxon>
        <taxon>Pseudomonadati</taxon>
        <taxon>Bacteroidota</taxon>
        <taxon>Cytophagia</taxon>
        <taxon>Cytophagales</taxon>
        <taxon>Hymenobacteraceae</taxon>
        <taxon>Adhaeribacter</taxon>
    </lineage>
</organism>
<keyword evidence="4" id="KW-1185">Reference proteome</keyword>
<dbReference type="InterPro" id="IPR011519">
    <property type="entry name" value="UnbV_ASPIC"/>
</dbReference>
<dbReference type="InterPro" id="IPR027039">
    <property type="entry name" value="Crtac1"/>
</dbReference>
<dbReference type="EMBL" id="QASA01000001">
    <property type="protein sequence ID" value="RDC61826.1"/>
    <property type="molecule type" value="Genomic_DNA"/>
</dbReference>
<feature type="domain" description="ASPIC/UnbV" evidence="2">
    <location>
        <begin position="542"/>
        <end position="609"/>
    </location>
</feature>
<dbReference type="Proteomes" id="UP000253919">
    <property type="component" value="Unassembled WGS sequence"/>
</dbReference>
<gene>
    <name evidence="3" type="ORF">AHMF7616_00415</name>
</gene>
<comment type="caution">
    <text evidence="3">The sequence shown here is derived from an EMBL/GenBank/DDBJ whole genome shotgun (WGS) entry which is preliminary data.</text>
</comment>
<dbReference type="OrthoDB" id="1488345at2"/>